<organism evidence="16 17">
    <name type="scientific">Aggregatimonas sangjinii</name>
    <dbReference type="NCBI Taxonomy" id="2583587"/>
    <lineage>
        <taxon>Bacteria</taxon>
        <taxon>Pseudomonadati</taxon>
        <taxon>Bacteroidota</taxon>
        <taxon>Flavobacteriia</taxon>
        <taxon>Flavobacteriales</taxon>
        <taxon>Flavobacteriaceae</taxon>
        <taxon>Aggregatimonas</taxon>
    </lineage>
</organism>
<dbReference type="CDD" id="cd00082">
    <property type="entry name" value="HisKA"/>
    <property type="match status" value="1"/>
</dbReference>
<evidence type="ECO:0000256" key="8">
    <source>
        <dbReference type="ARBA" id="ARBA00022840"/>
    </source>
</evidence>
<dbReference type="PROSITE" id="PS50110">
    <property type="entry name" value="RESPONSE_REGULATORY"/>
    <property type="match status" value="1"/>
</dbReference>
<dbReference type="RefSeq" id="WP_138854539.1">
    <property type="nucleotide sequence ID" value="NZ_CP040710.1"/>
</dbReference>
<dbReference type="Pfam" id="PF00512">
    <property type="entry name" value="HisKA"/>
    <property type="match status" value="1"/>
</dbReference>
<feature type="transmembrane region" description="Helical" evidence="13">
    <location>
        <begin position="13"/>
        <end position="36"/>
    </location>
</feature>
<keyword evidence="8" id="KW-0067">ATP-binding</keyword>
<keyword evidence="7" id="KW-0547">Nucleotide-binding</keyword>
<accession>A0A5B7SYQ8</accession>
<feature type="transmembrane region" description="Helical" evidence="13">
    <location>
        <begin position="282"/>
        <end position="301"/>
    </location>
</feature>
<dbReference type="SUPFAM" id="SSF47384">
    <property type="entry name" value="Homodimeric domain of signal transducing histidine kinase"/>
    <property type="match status" value="1"/>
</dbReference>
<dbReference type="GO" id="GO:0005524">
    <property type="term" value="F:ATP binding"/>
    <property type="evidence" value="ECO:0007669"/>
    <property type="project" value="UniProtKB-KW"/>
</dbReference>
<evidence type="ECO:0000256" key="10">
    <source>
        <dbReference type="ARBA" id="ARBA00023012"/>
    </source>
</evidence>
<reference evidence="16 17" key="1">
    <citation type="submission" date="2019-05" db="EMBL/GenBank/DDBJ databases">
        <title>Genome sequencing of F202Z8.</title>
        <authorList>
            <person name="Kwon Y.M."/>
        </authorList>
    </citation>
    <scope>NUCLEOTIDE SEQUENCE [LARGE SCALE GENOMIC DNA]</scope>
    <source>
        <strain evidence="16 17">F202Z8</strain>
    </source>
</reference>
<dbReference type="PROSITE" id="PS50109">
    <property type="entry name" value="HIS_KIN"/>
    <property type="match status" value="1"/>
</dbReference>
<dbReference type="InterPro" id="IPR005467">
    <property type="entry name" value="His_kinase_dom"/>
</dbReference>
<keyword evidence="4" id="KW-1003">Cell membrane</keyword>
<evidence type="ECO:0000313" key="17">
    <source>
        <dbReference type="Proteomes" id="UP000310017"/>
    </source>
</evidence>
<evidence type="ECO:0000256" key="5">
    <source>
        <dbReference type="ARBA" id="ARBA00022553"/>
    </source>
</evidence>
<dbReference type="EMBL" id="CP040710">
    <property type="protein sequence ID" value="QCX02203.1"/>
    <property type="molecule type" value="Genomic_DNA"/>
</dbReference>
<proteinExistence type="predicted"/>
<keyword evidence="10" id="KW-0902">Two-component regulatory system</keyword>
<dbReference type="GO" id="GO:0005886">
    <property type="term" value="C:plasma membrane"/>
    <property type="evidence" value="ECO:0007669"/>
    <property type="project" value="UniProtKB-SubCell"/>
</dbReference>
<evidence type="ECO:0000259" key="15">
    <source>
        <dbReference type="PROSITE" id="PS50110"/>
    </source>
</evidence>
<dbReference type="InterPro" id="IPR001789">
    <property type="entry name" value="Sig_transdc_resp-reg_receiver"/>
</dbReference>
<dbReference type="Proteomes" id="UP000310017">
    <property type="component" value="Chromosome"/>
</dbReference>
<dbReference type="CDD" id="cd00156">
    <property type="entry name" value="REC"/>
    <property type="match status" value="1"/>
</dbReference>
<dbReference type="AlphaFoldDB" id="A0A5B7SYQ8"/>
<evidence type="ECO:0000256" key="9">
    <source>
        <dbReference type="ARBA" id="ARBA00022989"/>
    </source>
</evidence>
<protein>
    <recommendedName>
        <fullName evidence="3">histidine kinase</fullName>
        <ecNumber evidence="3">2.7.13.3</ecNumber>
    </recommendedName>
</protein>
<dbReference type="KEGG" id="asag:FGM00_19545"/>
<dbReference type="InterPro" id="IPR003661">
    <property type="entry name" value="HisK_dim/P_dom"/>
</dbReference>
<dbReference type="OrthoDB" id="1046984at2"/>
<evidence type="ECO:0000256" key="12">
    <source>
        <dbReference type="PROSITE-ProRule" id="PRU00169"/>
    </source>
</evidence>
<evidence type="ECO:0000256" key="11">
    <source>
        <dbReference type="ARBA" id="ARBA00023136"/>
    </source>
</evidence>
<dbReference type="SUPFAM" id="SSF47226">
    <property type="entry name" value="Histidine-containing phosphotransfer domain, HPT domain"/>
    <property type="match status" value="1"/>
</dbReference>
<dbReference type="Pfam" id="PF02518">
    <property type="entry name" value="HATPase_c"/>
    <property type="match status" value="1"/>
</dbReference>
<dbReference type="FunFam" id="3.30.565.10:FF:000010">
    <property type="entry name" value="Sensor histidine kinase RcsC"/>
    <property type="match status" value="1"/>
</dbReference>
<keyword evidence="17" id="KW-1185">Reference proteome</keyword>
<dbReference type="SMART" id="SM00448">
    <property type="entry name" value="REC"/>
    <property type="match status" value="1"/>
</dbReference>
<dbReference type="InterPro" id="IPR004358">
    <property type="entry name" value="Sig_transdc_His_kin-like_C"/>
</dbReference>
<gene>
    <name evidence="16" type="ORF">FGM00_19545</name>
</gene>
<dbReference type="GO" id="GO:0000155">
    <property type="term" value="F:phosphorelay sensor kinase activity"/>
    <property type="evidence" value="ECO:0007669"/>
    <property type="project" value="InterPro"/>
</dbReference>
<evidence type="ECO:0000256" key="4">
    <source>
        <dbReference type="ARBA" id="ARBA00022475"/>
    </source>
</evidence>
<dbReference type="SMART" id="SM00387">
    <property type="entry name" value="HATPase_c"/>
    <property type="match status" value="1"/>
</dbReference>
<dbReference type="Gene3D" id="3.40.50.2300">
    <property type="match status" value="1"/>
</dbReference>
<feature type="modified residue" description="4-aspartylphosphate" evidence="12">
    <location>
        <position position="622"/>
    </location>
</feature>
<dbReference type="Gene3D" id="3.30.565.10">
    <property type="entry name" value="Histidine kinase-like ATPase, C-terminal domain"/>
    <property type="match status" value="1"/>
</dbReference>
<dbReference type="SUPFAM" id="SSF52172">
    <property type="entry name" value="CheY-like"/>
    <property type="match status" value="1"/>
</dbReference>
<keyword evidence="5 12" id="KW-0597">Phosphoprotein</keyword>
<evidence type="ECO:0000256" key="7">
    <source>
        <dbReference type="ARBA" id="ARBA00022741"/>
    </source>
</evidence>
<evidence type="ECO:0000256" key="6">
    <source>
        <dbReference type="ARBA" id="ARBA00022692"/>
    </source>
</evidence>
<name>A0A5B7SYQ8_9FLAO</name>
<evidence type="ECO:0000256" key="3">
    <source>
        <dbReference type="ARBA" id="ARBA00012438"/>
    </source>
</evidence>
<dbReference type="Pfam" id="PF00072">
    <property type="entry name" value="Response_reg"/>
    <property type="match status" value="1"/>
</dbReference>
<keyword evidence="9 13" id="KW-1133">Transmembrane helix</keyword>
<dbReference type="EC" id="2.7.13.3" evidence="3"/>
<dbReference type="PRINTS" id="PR00344">
    <property type="entry name" value="BCTRLSENSOR"/>
</dbReference>
<evidence type="ECO:0000313" key="16">
    <source>
        <dbReference type="EMBL" id="QCX02203.1"/>
    </source>
</evidence>
<evidence type="ECO:0000256" key="13">
    <source>
        <dbReference type="SAM" id="Phobius"/>
    </source>
</evidence>
<dbReference type="InterPro" id="IPR036097">
    <property type="entry name" value="HisK_dim/P_sf"/>
</dbReference>
<dbReference type="InterPro" id="IPR036890">
    <property type="entry name" value="HATPase_C_sf"/>
</dbReference>
<dbReference type="InterPro" id="IPR003594">
    <property type="entry name" value="HATPase_dom"/>
</dbReference>
<dbReference type="InterPro" id="IPR011006">
    <property type="entry name" value="CheY-like_superfamily"/>
</dbReference>
<evidence type="ECO:0000256" key="1">
    <source>
        <dbReference type="ARBA" id="ARBA00000085"/>
    </source>
</evidence>
<dbReference type="SUPFAM" id="SSF55874">
    <property type="entry name" value="ATPase domain of HSP90 chaperone/DNA topoisomerase II/histidine kinase"/>
    <property type="match status" value="1"/>
</dbReference>
<dbReference type="PANTHER" id="PTHR45339:SF1">
    <property type="entry name" value="HYBRID SIGNAL TRANSDUCTION HISTIDINE KINASE J"/>
    <property type="match status" value="1"/>
</dbReference>
<feature type="domain" description="Histidine kinase" evidence="14">
    <location>
        <begin position="335"/>
        <end position="555"/>
    </location>
</feature>
<evidence type="ECO:0000259" key="14">
    <source>
        <dbReference type="PROSITE" id="PS50109"/>
    </source>
</evidence>
<keyword evidence="11 13" id="KW-0472">Membrane</keyword>
<dbReference type="Gene3D" id="1.10.287.130">
    <property type="match status" value="1"/>
</dbReference>
<dbReference type="SMART" id="SM00388">
    <property type="entry name" value="HisKA"/>
    <property type="match status" value="1"/>
</dbReference>
<dbReference type="CDD" id="cd16922">
    <property type="entry name" value="HATPase_EvgS-ArcB-TorS-like"/>
    <property type="match status" value="1"/>
</dbReference>
<evidence type="ECO:0000256" key="2">
    <source>
        <dbReference type="ARBA" id="ARBA00004651"/>
    </source>
</evidence>
<keyword evidence="6 13" id="KW-0812">Transmembrane</keyword>
<feature type="domain" description="Response regulatory" evidence="15">
    <location>
        <begin position="574"/>
        <end position="690"/>
    </location>
</feature>
<comment type="catalytic activity">
    <reaction evidence="1">
        <text>ATP + protein L-histidine = ADP + protein N-phospho-L-histidine.</text>
        <dbReference type="EC" id="2.7.13.3"/>
    </reaction>
</comment>
<comment type="subcellular location">
    <subcellularLocation>
        <location evidence="2">Cell membrane</location>
        <topology evidence="2">Multi-pass membrane protein</topology>
    </subcellularLocation>
</comment>
<sequence>MEHYMKNDSKKRFTVKIMVSYLLLVALALTSGYFIYSEVKGFLYYGAAEDTDRKLLKTGALVTQLYQAESLSKLAQQSGTQKNFDAYSSKIDTLVLSVDTLKLLSTSESQVDLLDSVQVLLKQKIANSNELRKLRAKNKNDANNSIDKALNDFQKLEDSFGKLTIYTFEPHPERLSPYKRKVLEDWVAYLNENIPEQNATISDTEKIDSVLNASKTILAQAKKNDAKTQRFISEKEKLINKSDLELSSQLQTIIAAIEKEMILNSYAQNQERKLVLRRSIRLAAGAALLGFLVVAVFTFLINRDFWRIQTYRERLEKEKKFSESLLKSREQLISTVSHDLRTPLNTITGYTELMEGTSLSHKQKQYLKNVRSSSEYVGNLVNDLLDFSKLESGKVHIENVPFVLANLVQETAEGIQSLYDNKNVNLFLDIDKILQTPVLGDPVRIRQVLTNLIGNAFKFTETGTIHIKATADQKATAVAARIDVIDTGIGIPKEKQRLIFNEFTQADNTTEKKFGGYGLGLTISKKLSKLLGGKLRVKSEVGKGSTFSLHLPLQISKGIDTAQKEGQYMARKLRMLIIDDDTALLRMLKELMASMGITAHIFPNFLQVEKDTFLDYDLVLTDIQMPQITGFQVLERLKSGAYKHYTNQPIIAMTGRRDLEMEAYTSLGFAQVLQKPFSKKELIAMFKLLGLGSEIPSEEKEEVHTPELVSNKPYDLDLIHSFLGTNEDVVNDVLYTFVSDTKRNMIALKTAVQVLDYAEINQITHRMLPMFRQLKVACVPELERMEIANATTMNAEEVKNALKKIEVSVFDLLAALEERFATSPTYNG</sequence>
<dbReference type="PANTHER" id="PTHR45339">
    <property type="entry name" value="HYBRID SIGNAL TRANSDUCTION HISTIDINE KINASE J"/>
    <property type="match status" value="1"/>
</dbReference>
<dbReference type="InterPro" id="IPR036641">
    <property type="entry name" value="HPT_dom_sf"/>
</dbReference>